<keyword evidence="2" id="KW-1185">Reference proteome</keyword>
<accession>A0A563W377</accession>
<dbReference type="Proteomes" id="UP000320055">
    <property type="component" value="Unassembled WGS sequence"/>
</dbReference>
<organism evidence="1 2">
    <name type="scientific">Hyella patelloides LEGE 07179</name>
    <dbReference type="NCBI Taxonomy" id="945734"/>
    <lineage>
        <taxon>Bacteria</taxon>
        <taxon>Bacillati</taxon>
        <taxon>Cyanobacteriota</taxon>
        <taxon>Cyanophyceae</taxon>
        <taxon>Pleurocapsales</taxon>
        <taxon>Hyellaceae</taxon>
        <taxon>Hyella</taxon>
    </lineage>
</organism>
<proteinExistence type="predicted"/>
<dbReference type="AlphaFoldDB" id="A0A563W377"/>
<dbReference type="EMBL" id="CAACVJ010000654">
    <property type="protein sequence ID" value="VEP18077.1"/>
    <property type="molecule type" value="Genomic_DNA"/>
</dbReference>
<evidence type="ECO:0000313" key="2">
    <source>
        <dbReference type="Proteomes" id="UP000320055"/>
    </source>
</evidence>
<gene>
    <name evidence="1" type="ORF">H1P_6880001</name>
</gene>
<protein>
    <submittedName>
        <fullName evidence="1">Transposase</fullName>
    </submittedName>
</protein>
<name>A0A563W377_9CYAN</name>
<reference evidence="1 2" key="1">
    <citation type="submission" date="2019-01" db="EMBL/GenBank/DDBJ databases">
        <authorList>
            <person name="Brito A."/>
        </authorList>
    </citation>
    <scope>NUCLEOTIDE SEQUENCE [LARGE SCALE GENOMIC DNA]</scope>
    <source>
        <strain evidence="1">1</strain>
    </source>
</reference>
<sequence>MLILLRGRSKWLETNRVIEEFKYLDNQLLLALDGTEYYSSKKINCPHCNCRKHRNGSVTYYHQAVTPVIVSPIKKQVINFPPEFIKKQDGKTKQDCENAAVKRWLLRNPVGQENNQITLLGDDLYSRQPICELALEQEYNFIFVAQPSSHKSLYEWIDFSEKNGEMKIGEIKKYEKGKRRIYRYRYVNNVPMRESEPSLMVNWYEVEIFAPAKNKVIYKNSFITNHELNESNIFKMIVSGRTRWKVENESNNILKNQGYNLEHNFGHGQENLSEILLSLNLLAFLFHNVLDLVNSMYQKVRESLGTRKRFFNDIRALLNYIWFQSWNDLFIFILTEGESREPVNTS</sequence>
<evidence type="ECO:0000313" key="1">
    <source>
        <dbReference type="EMBL" id="VEP18077.1"/>
    </source>
</evidence>